<reference evidence="4" key="3">
    <citation type="submission" date="2025-09" db="UniProtKB">
        <authorList>
            <consortium name="Ensembl"/>
        </authorList>
    </citation>
    <scope>IDENTIFICATION</scope>
</reference>
<keyword evidence="1 3" id="KW-0732">Signal</keyword>
<dbReference type="SUPFAM" id="SSF51011">
    <property type="entry name" value="Glycosyl hydrolase domain"/>
    <property type="match status" value="1"/>
</dbReference>
<evidence type="ECO:0000313" key="5">
    <source>
        <dbReference type="Proteomes" id="UP000001646"/>
    </source>
</evidence>
<dbReference type="Proteomes" id="UP000001646">
    <property type="component" value="Unplaced"/>
</dbReference>
<dbReference type="Ensembl" id="ENSACAT00000049940.1">
    <property type="protein sequence ID" value="ENSACAP00000040304.1"/>
    <property type="gene ID" value="ENSACAG00000045138.1"/>
</dbReference>
<dbReference type="GO" id="GO:0004348">
    <property type="term" value="F:glucosylceramidase activity"/>
    <property type="evidence" value="ECO:0007669"/>
    <property type="project" value="InterPro"/>
</dbReference>
<dbReference type="AlphaFoldDB" id="A0A803TYL4"/>
<organism evidence="4 5">
    <name type="scientific">Anolis carolinensis</name>
    <name type="common">Green anole</name>
    <name type="synonym">American chameleon</name>
    <dbReference type="NCBI Taxonomy" id="28377"/>
    <lineage>
        <taxon>Eukaryota</taxon>
        <taxon>Metazoa</taxon>
        <taxon>Chordata</taxon>
        <taxon>Craniata</taxon>
        <taxon>Vertebrata</taxon>
        <taxon>Euteleostomi</taxon>
        <taxon>Lepidosauria</taxon>
        <taxon>Squamata</taxon>
        <taxon>Bifurcata</taxon>
        <taxon>Unidentata</taxon>
        <taxon>Episquamata</taxon>
        <taxon>Toxicofera</taxon>
        <taxon>Iguania</taxon>
        <taxon>Dactyloidae</taxon>
        <taxon>Anolis</taxon>
    </lineage>
</organism>
<accession>A0A803TYL4</accession>
<evidence type="ECO:0000256" key="2">
    <source>
        <dbReference type="ARBA" id="ARBA00022801"/>
    </source>
</evidence>
<evidence type="ECO:0000256" key="1">
    <source>
        <dbReference type="ARBA" id="ARBA00022729"/>
    </source>
</evidence>
<reference evidence="4" key="2">
    <citation type="submission" date="2025-08" db="UniProtKB">
        <authorList>
            <consortium name="Ensembl"/>
        </authorList>
    </citation>
    <scope>IDENTIFICATION</scope>
</reference>
<feature type="signal peptide" evidence="3">
    <location>
        <begin position="1"/>
        <end position="19"/>
    </location>
</feature>
<dbReference type="InterPro" id="IPR001139">
    <property type="entry name" value="Glyco_hydro_30"/>
</dbReference>
<reference evidence="4" key="1">
    <citation type="submission" date="2009-12" db="EMBL/GenBank/DDBJ databases">
        <title>The Genome Sequence of Anolis carolinensis (Green Anole Lizard).</title>
        <authorList>
            <consortium name="The Genome Sequencing Platform"/>
            <person name="Di Palma F."/>
            <person name="Alfoldi J."/>
            <person name="Heiman D."/>
            <person name="Young S."/>
            <person name="Grabherr M."/>
            <person name="Johnson J."/>
            <person name="Lander E.S."/>
            <person name="Lindblad-Toh K."/>
        </authorList>
    </citation>
    <scope>NUCLEOTIDE SEQUENCE [LARGE SCALE GENOMIC DNA]</scope>
    <source>
        <strain evidence="4">JBL SC #1</strain>
    </source>
</reference>
<dbReference type="GO" id="GO:0006665">
    <property type="term" value="P:sphingolipid metabolic process"/>
    <property type="evidence" value="ECO:0007669"/>
    <property type="project" value="InterPro"/>
</dbReference>
<keyword evidence="5" id="KW-1185">Reference proteome</keyword>
<evidence type="ECO:0008006" key="6">
    <source>
        <dbReference type="Google" id="ProtNLM"/>
    </source>
</evidence>
<dbReference type="PANTHER" id="PTHR11069">
    <property type="entry name" value="GLUCOSYLCERAMIDASE"/>
    <property type="match status" value="1"/>
</dbReference>
<proteinExistence type="predicted"/>
<feature type="chain" id="PRO_5032506527" description="Glucosylceramidase" evidence="3">
    <location>
        <begin position="20"/>
        <end position="117"/>
    </location>
</feature>
<dbReference type="InParanoid" id="A0A803TYL4"/>
<dbReference type="PANTHER" id="PTHR11069:SF23">
    <property type="entry name" value="LYSOSOMAL ACID GLUCOSYLCERAMIDASE"/>
    <property type="match status" value="1"/>
</dbReference>
<dbReference type="GO" id="GO:0016020">
    <property type="term" value="C:membrane"/>
    <property type="evidence" value="ECO:0007669"/>
    <property type="project" value="GOC"/>
</dbReference>
<keyword evidence="2" id="KW-0378">Hydrolase</keyword>
<name>A0A803TYL4_ANOCA</name>
<sequence length="117" mass="12707">MKTTGTILGVLVLLVWTVAETTTSRPCAPRFLSARAMVCVCNATYCDTMDPVSIPAVGRFVKYESTSAGGRLERSEGVIQPSTSGSGKYIHDWKDTLKNLTVIDYLGVPSKKEKYGI</sequence>
<evidence type="ECO:0000256" key="3">
    <source>
        <dbReference type="SAM" id="SignalP"/>
    </source>
</evidence>
<protein>
    <recommendedName>
        <fullName evidence="6">Glucosylceramidase</fullName>
    </recommendedName>
</protein>
<evidence type="ECO:0000313" key="4">
    <source>
        <dbReference type="Ensembl" id="ENSACAP00000040304.1"/>
    </source>
</evidence>